<gene>
    <name evidence="2" type="ORF">C491_11583</name>
</gene>
<dbReference type="AlphaFoldDB" id="L9X614"/>
<proteinExistence type="predicted"/>
<keyword evidence="1" id="KW-0472">Membrane</keyword>
<dbReference type="Proteomes" id="UP000011688">
    <property type="component" value="Unassembled WGS sequence"/>
</dbReference>
<keyword evidence="1" id="KW-1133">Transmembrane helix</keyword>
<reference evidence="2 3" key="1">
    <citation type="journal article" date="2014" name="PLoS Genet.">
        <title>Phylogenetically driven sequencing of extremely halophilic archaea reveals strategies for static and dynamic osmo-response.</title>
        <authorList>
            <person name="Becker E.A."/>
            <person name="Seitzer P.M."/>
            <person name="Tritt A."/>
            <person name="Larsen D."/>
            <person name="Krusor M."/>
            <person name="Yao A.I."/>
            <person name="Wu D."/>
            <person name="Madern D."/>
            <person name="Eisen J.A."/>
            <person name="Darling A.E."/>
            <person name="Facciotti M.T."/>
        </authorList>
    </citation>
    <scope>NUCLEOTIDE SEQUENCE [LARGE SCALE GENOMIC DNA]</scope>
    <source>
        <strain evidence="2 3">DSM 10524</strain>
    </source>
</reference>
<sequence>MDRQLAVGLAATGIGLASFLLLGSAGVLRHPQTAADHTQPAEFLAIGGGFVLLTVGILVTLFAYVEFPDPDLEP</sequence>
<protein>
    <submittedName>
        <fullName evidence="2">Uncharacterized protein</fullName>
    </submittedName>
</protein>
<feature type="transmembrane region" description="Helical" evidence="1">
    <location>
        <begin position="6"/>
        <end position="28"/>
    </location>
</feature>
<dbReference type="STRING" id="1227497.C491_11583"/>
<dbReference type="RefSeq" id="WP_005556329.1">
    <property type="nucleotide sequence ID" value="NZ_AOIB01000025.1"/>
</dbReference>
<evidence type="ECO:0000256" key="1">
    <source>
        <dbReference type="SAM" id="Phobius"/>
    </source>
</evidence>
<feature type="transmembrane region" description="Helical" evidence="1">
    <location>
        <begin position="40"/>
        <end position="65"/>
    </location>
</feature>
<keyword evidence="3" id="KW-1185">Reference proteome</keyword>
<keyword evidence="1" id="KW-0812">Transmembrane</keyword>
<dbReference type="EMBL" id="AOIB01000025">
    <property type="protein sequence ID" value="ELY57140.1"/>
    <property type="molecule type" value="Genomic_DNA"/>
</dbReference>
<organism evidence="2 3">
    <name type="scientific">Natronococcus amylolyticus DSM 10524</name>
    <dbReference type="NCBI Taxonomy" id="1227497"/>
    <lineage>
        <taxon>Archaea</taxon>
        <taxon>Methanobacteriati</taxon>
        <taxon>Methanobacteriota</taxon>
        <taxon>Stenosarchaea group</taxon>
        <taxon>Halobacteria</taxon>
        <taxon>Halobacteriales</taxon>
        <taxon>Natrialbaceae</taxon>
        <taxon>Natronococcus</taxon>
    </lineage>
</organism>
<name>L9X614_9EURY</name>
<dbReference type="OrthoDB" id="380817at2157"/>
<evidence type="ECO:0000313" key="2">
    <source>
        <dbReference type="EMBL" id="ELY57140.1"/>
    </source>
</evidence>
<evidence type="ECO:0000313" key="3">
    <source>
        <dbReference type="Proteomes" id="UP000011688"/>
    </source>
</evidence>
<comment type="caution">
    <text evidence="2">The sequence shown here is derived from an EMBL/GenBank/DDBJ whole genome shotgun (WGS) entry which is preliminary data.</text>
</comment>
<accession>L9X614</accession>